<dbReference type="Pfam" id="PF02458">
    <property type="entry name" value="Transferase"/>
    <property type="match status" value="1"/>
</dbReference>
<organism evidence="3 4">
    <name type="scientific">Colocasia esculenta</name>
    <name type="common">Wild taro</name>
    <name type="synonym">Arum esculentum</name>
    <dbReference type="NCBI Taxonomy" id="4460"/>
    <lineage>
        <taxon>Eukaryota</taxon>
        <taxon>Viridiplantae</taxon>
        <taxon>Streptophyta</taxon>
        <taxon>Embryophyta</taxon>
        <taxon>Tracheophyta</taxon>
        <taxon>Spermatophyta</taxon>
        <taxon>Magnoliopsida</taxon>
        <taxon>Liliopsida</taxon>
        <taxon>Araceae</taxon>
        <taxon>Aroideae</taxon>
        <taxon>Colocasieae</taxon>
        <taxon>Colocasia</taxon>
    </lineage>
</organism>
<dbReference type="SMR" id="A0A843TWF4"/>
<keyword evidence="4" id="KW-1185">Reference proteome</keyword>
<accession>A0A843TWF4</accession>
<evidence type="ECO:0000256" key="2">
    <source>
        <dbReference type="ARBA" id="ARBA00023315"/>
    </source>
</evidence>
<reference evidence="3" key="1">
    <citation type="submission" date="2017-07" db="EMBL/GenBank/DDBJ databases">
        <title>Taro Niue Genome Assembly and Annotation.</title>
        <authorList>
            <person name="Atibalentja N."/>
            <person name="Keating K."/>
            <person name="Fields C.J."/>
        </authorList>
    </citation>
    <scope>NUCLEOTIDE SEQUENCE</scope>
    <source>
        <strain evidence="3">Niue_2</strain>
        <tissue evidence="3">Leaf</tissue>
    </source>
</reference>
<dbReference type="Proteomes" id="UP000652761">
    <property type="component" value="Unassembled WGS sequence"/>
</dbReference>
<sequence>MAAPYNSSNVPAAITVVEQCRVSPGHDGPFGEVSIPLTFLDVPWLKNHPVQRLFFYRWPGLTTTHFATSALPRLKRSLSLTLRHYYPLIGRLEPLSGSSDRFHIVCTDADSVTFTLAECVVEDGDYFHHLAGNHPRRVEMFRPLVPGMISASALLALQVTVFPGAGVCIGVAIGHAACDGSSFVSFMKAWASACRLEENEASPVGELPVIDRTLVSDPGGQLYTALFDSMKNLSGLSWPAVEGPDVERSTFLLRRAHIEELRRRVSGQRPPPLPVLRYSSFVLTCAYVWVCLLKAGWPRQGEEDAAYLLFAMNCRGRLRPPIPAAYFGNCLVPCTVRARRSDLLGVNGVGLAAEVIAREVASQGHGDHLLTEQSPQLAVWLRGRPLSIAGSPRFGVYGTDFGWGRPAKVEMVGIERTGAVALADSGEDDGGIELGLALRAPEMARFTSLFTAGLEDAGNGGGGAGLEYVTAAYNT</sequence>
<dbReference type="Gene3D" id="3.30.559.10">
    <property type="entry name" value="Chloramphenicol acetyltransferase-like domain"/>
    <property type="match status" value="2"/>
</dbReference>
<evidence type="ECO:0000256" key="1">
    <source>
        <dbReference type="ARBA" id="ARBA00022679"/>
    </source>
</evidence>
<gene>
    <name evidence="3" type="ORF">Taro_006233</name>
</gene>
<dbReference type="InterPro" id="IPR051504">
    <property type="entry name" value="Plant_metabolite_acyltrans"/>
</dbReference>
<comment type="caution">
    <text evidence="3">The sequence shown here is derived from an EMBL/GenBank/DDBJ whole genome shotgun (WGS) entry which is preliminary data.</text>
</comment>
<dbReference type="PANTHER" id="PTHR31625">
    <property type="match status" value="1"/>
</dbReference>
<proteinExistence type="predicted"/>
<keyword evidence="1" id="KW-0808">Transferase</keyword>
<evidence type="ECO:0000313" key="4">
    <source>
        <dbReference type="Proteomes" id="UP000652761"/>
    </source>
</evidence>
<dbReference type="EMBL" id="NMUH01000181">
    <property type="protein sequence ID" value="MQL73860.1"/>
    <property type="molecule type" value="Genomic_DNA"/>
</dbReference>
<dbReference type="InterPro" id="IPR023213">
    <property type="entry name" value="CAT-like_dom_sf"/>
</dbReference>
<protein>
    <submittedName>
        <fullName evidence="3">Uncharacterized protein</fullName>
    </submittedName>
</protein>
<evidence type="ECO:0000313" key="3">
    <source>
        <dbReference type="EMBL" id="MQL73860.1"/>
    </source>
</evidence>
<dbReference type="OrthoDB" id="1862401at2759"/>
<dbReference type="AlphaFoldDB" id="A0A843TWF4"/>
<name>A0A843TWF4_COLES</name>
<keyword evidence="2" id="KW-0012">Acyltransferase</keyword>
<dbReference type="GO" id="GO:0016747">
    <property type="term" value="F:acyltransferase activity, transferring groups other than amino-acyl groups"/>
    <property type="evidence" value="ECO:0007669"/>
    <property type="project" value="UniProtKB-ARBA"/>
</dbReference>